<protein>
    <recommendedName>
        <fullName evidence="3">DUF7598 domain-containing protein</fullName>
    </recommendedName>
</protein>
<feature type="transmembrane region" description="Helical" evidence="2">
    <location>
        <begin position="150"/>
        <end position="170"/>
    </location>
</feature>
<sequence length="353" mass="39481">MDAADNRHICVSKGHLKIVFHIHSRRCWDTLTLLVLTWKNLTSSATFLLHSRPRSPSIMVPLPPRAYFFIGLNVIRILSIISMLLVFASSIFVLVMDIKAVSHFMKNSENVDMTNCDYIECVYSKHSYRILLTFLFSTCRNSTVPNQPAGVFWAVVNRMFILFEIIALILSECGWPIAFFNHYFPVLGSEFGLGPLGVFQCLIGATILSHHVDDFTLVAAFFLFSIGCLNIVLGLIFRERAKDKRSVTTWKSESKGVLPSTRDMRPKFARPSSGFVSALFTGSSEKTKVEDHRAGFGFGRQGEKAAGLKGFLISKPLETLPRYATQPRRNSVGSEATRAGTPEPRFKSSNTAL</sequence>
<organism evidence="4 5">
    <name type="scientific">Somion occarium</name>
    <dbReference type="NCBI Taxonomy" id="3059160"/>
    <lineage>
        <taxon>Eukaryota</taxon>
        <taxon>Fungi</taxon>
        <taxon>Dikarya</taxon>
        <taxon>Basidiomycota</taxon>
        <taxon>Agaricomycotina</taxon>
        <taxon>Agaricomycetes</taxon>
        <taxon>Polyporales</taxon>
        <taxon>Cerrenaceae</taxon>
        <taxon>Somion</taxon>
    </lineage>
</organism>
<feature type="transmembrane region" description="Helical" evidence="2">
    <location>
        <begin position="66"/>
        <end position="95"/>
    </location>
</feature>
<evidence type="ECO:0000259" key="3">
    <source>
        <dbReference type="Pfam" id="PF24535"/>
    </source>
</evidence>
<evidence type="ECO:0000313" key="4">
    <source>
        <dbReference type="EMBL" id="CAL1705746.1"/>
    </source>
</evidence>
<keyword evidence="2" id="KW-1133">Transmembrane helix</keyword>
<gene>
    <name evidence="4" type="ORF">GFSPODELE1_LOCUS5564</name>
</gene>
<feature type="region of interest" description="Disordered" evidence="1">
    <location>
        <begin position="320"/>
        <end position="353"/>
    </location>
</feature>
<keyword evidence="2" id="KW-0812">Transmembrane</keyword>
<feature type="domain" description="DUF7598" evidence="3">
    <location>
        <begin position="151"/>
        <end position="236"/>
    </location>
</feature>
<feature type="transmembrane region" description="Helical" evidence="2">
    <location>
        <begin position="215"/>
        <end position="237"/>
    </location>
</feature>
<proteinExistence type="predicted"/>
<evidence type="ECO:0000256" key="2">
    <source>
        <dbReference type="SAM" id="Phobius"/>
    </source>
</evidence>
<name>A0ABP1DD29_9APHY</name>
<evidence type="ECO:0000256" key="1">
    <source>
        <dbReference type="SAM" id="MobiDB-lite"/>
    </source>
</evidence>
<keyword evidence="2" id="KW-0472">Membrane</keyword>
<keyword evidence="5" id="KW-1185">Reference proteome</keyword>
<dbReference type="EMBL" id="OZ037946">
    <property type="protein sequence ID" value="CAL1705746.1"/>
    <property type="molecule type" value="Genomic_DNA"/>
</dbReference>
<reference evidence="5" key="1">
    <citation type="submission" date="2024-04" db="EMBL/GenBank/DDBJ databases">
        <authorList>
            <person name="Shaw F."/>
            <person name="Minotto A."/>
        </authorList>
    </citation>
    <scope>NUCLEOTIDE SEQUENCE [LARGE SCALE GENOMIC DNA]</scope>
</reference>
<accession>A0ABP1DD29</accession>
<dbReference type="Pfam" id="PF24535">
    <property type="entry name" value="DUF7598"/>
    <property type="match status" value="1"/>
</dbReference>
<dbReference type="Proteomes" id="UP001497453">
    <property type="component" value="Chromosome 3"/>
</dbReference>
<evidence type="ECO:0000313" key="5">
    <source>
        <dbReference type="Proteomes" id="UP001497453"/>
    </source>
</evidence>
<dbReference type="InterPro" id="IPR056019">
    <property type="entry name" value="DUF7598"/>
</dbReference>